<feature type="region of interest" description="Disordered" evidence="1">
    <location>
        <begin position="98"/>
        <end position="120"/>
    </location>
</feature>
<evidence type="ECO:0000313" key="2">
    <source>
        <dbReference type="EMBL" id="MED6159470.1"/>
    </source>
</evidence>
<dbReference type="Proteomes" id="UP001341840">
    <property type="component" value="Unassembled WGS sequence"/>
</dbReference>
<organism evidence="2 3">
    <name type="scientific">Stylosanthes scabra</name>
    <dbReference type="NCBI Taxonomy" id="79078"/>
    <lineage>
        <taxon>Eukaryota</taxon>
        <taxon>Viridiplantae</taxon>
        <taxon>Streptophyta</taxon>
        <taxon>Embryophyta</taxon>
        <taxon>Tracheophyta</taxon>
        <taxon>Spermatophyta</taxon>
        <taxon>Magnoliopsida</taxon>
        <taxon>eudicotyledons</taxon>
        <taxon>Gunneridae</taxon>
        <taxon>Pentapetalae</taxon>
        <taxon>rosids</taxon>
        <taxon>fabids</taxon>
        <taxon>Fabales</taxon>
        <taxon>Fabaceae</taxon>
        <taxon>Papilionoideae</taxon>
        <taxon>50 kb inversion clade</taxon>
        <taxon>dalbergioids sensu lato</taxon>
        <taxon>Dalbergieae</taxon>
        <taxon>Pterocarpus clade</taxon>
        <taxon>Stylosanthes</taxon>
    </lineage>
</organism>
<dbReference type="EMBL" id="JASCZI010121072">
    <property type="protein sequence ID" value="MED6159470.1"/>
    <property type="molecule type" value="Genomic_DNA"/>
</dbReference>
<accession>A0ABU6UGK2</accession>
<evidence type="ECO:0000256" key="1">
    <source>
        <dbReference type="SAM" id="MobiDB-lite"/>
    </source>
</evidence>
<keyword evidence="3" id="KW-1185">Reference proteome</keyword>
<gene>
    <name evidence="2" type="ORF">PIB30_042598</name>
</gene>
<protein>
    <submittedName>
        <fullName evidence="2">Uncharacterized protein</fullName>
    </submittedName>
</protein>
<comment type="caution">
    <text evidence="2">The sequence shown here is derived from an EMBL/GenBank/DDBJ whole genome shotgun (WGS) entry which is preliminary data.</text>
</comment>
<proteinExistence type="predicted"/>
<evidence type="ECO:0000313" key="3">
    <source>
        <dbReference type="Proteomes" id="UP001341840"/>
    </source>
</evidence>
<reference evidence="2 3" key="1">
    <citation type="journal article" date="2023" name="Plants (Basel)">
        <title>Bridging the Gap: Combining Genomics and Transcriptomics Approaches to Understand Stylosanthes scabra, an Orphan Legume from the Brazilian Caatinga.</title>
        <authorList>
            <person name="Ferreira-Neto J.R.C."/>
            <person name="da Silva M.D."/>
            <person name="Binneck E."/>
            <person name="de Melo N.F."/>
            <person name="da Silva R.H."/>
            <person name="de Melo A.L.T.M."/>
            <person name="Pandolfi V."/>
            <person name="Bustamante F.O."/>
            <person name="Brasileiro-Vidal A.C."/>
            <person name="Benko-Iseppon A.M."/>
        </authorList>
    </citation>
    <scope>NUCLEOTIDE SEQUENCE [LARGE SCALE GENOMIC DNA]</scope>
    <source>
        <tissue evidence="2">Leaves</tissue>
    </source>
</reference>
<feature type="region of interest" description="Disordered" evidence="1">
    <location>
        <begin position="1"/>
        <end position="86"/>
    </location>
</feature>
<feature type="compositionally biased region" description="Basic residues" evidence="1">
    <location>
        <begin position="99"/>
        <end position="109"/>
    </location>
</feature>
<sequence length="120" mass="12801">MGRSGVHLDPPLPAPPFSGGGFPHAPPSGWGDDHLLTPHTRPSGLSGTHPLHWGGAVSSSTPHPRPLGARMPRPSRPPLTLPWDRGTQPLLRFVGAVRCHPRPRTRSPSHGRCSLDPAPK</sequence>
<name>A0ABU6UGK2_9FABA</name>